<dbReference type="EC" id="3.1.26.11" evidence="4"/>
<dbReference type="InterPro" id="IPR036866">
    <property type="entry name" value="RibonucZ/Hydroxyglut_hydro"/>
</dbReference>
<keyword evidence="6" id="KW-0540">Nuclease</keyword>
<dbReference type="InterPro" id="IPR001279">
    <property type="entry name" value="Metallo-B-lactamas"/>
</dbReference>
<dbReference type="AlphaFoldDB" id="A0A151Z554"/>
<evidence type="ECO:0000256" key="4">
    <source>
        <dbReference type="ARBA" id="ARBA00012477"/>
    </source>
</evidence>
<protein>
    <recommendedName>
        <fullName evidence="4">ribonuclease Z</fullName>
        <ecNumber evidence="4">3.1.26.11</ecNumber>
    </recommendedName>
</protein>
<dbReference type="Gene3D" id="3.60.15.10">
    <property type="entry name" value="Ribonuclease Z/Hydroxyacylglutathione hydrolase-like"/>
    <property type="match status" value="2"/>
</dbReference>
<dbReference type="InParanoid" id="A0A151Z554"/>
<dbReference type="GO" id="GO:0046872">
    <property type="term" value="F:metal ion binding"/>
    <property type="evidence" value="ECO:0007669"/>
    <property type="project" value="UniProtKB-KW"/>
</dbReference>
<keyword evidence="5" id="KW-0819">tRNA processing</keyword>
<dbReference type="GO" id="GO:0005739">
    <property type="term" value="C:mitochondrion"/>
    <property type="evidence" value="ECO:0007669"/>
    <property type="project" value="TreeGrafter"/>
</dbReference>
<dbReference type="EMBL" id="LODT01000042">
    <property type="protein sequence ID" value="KYQ89103.1"/>
    <property type="molecule type" value="Genomic_DNA"/>
</dbReference>
<dbReference type="FunCoup" id="A0A151Z554">
    <property type="interactions" value="794"/>
</dbReference>
<dbReference type="PANTHER" id="PTHR12553:SF63">
    <property type="entry name" value="RIBONUCLEASE Z"/>
    <property type="match status" value="1"/>
</dbReference>
<feature type="region of interest" description="Disordered" evidence="11">
    <location>
        <begin position="691"/>
        <end position="723"/>
    </location>
</feature>
<keyword evidence="7" id="KW-0479">Metal-binding</keyword>
<feature type="domain" description="tRNase Z endonuclease" evidence="13">
    <location>
        <begin position="19"/>
        <end position="65"/>
    </location>
</feature>
<evidence type="ECO:0000256" key="11">
    <source>
        <dbReference type="SAM" id="MobiDB-lite"/>
    </source>
</evidence>
<dbReference type="CDD" id="cd07718">
    <property type="entry name" value="RNaseZ_ELAC1_ELAC2-C-term-like_MBL-fold"/>
    <property type="match status" value="1"/>
</dbReference>
<keyword evidence="10" id="KW-0862">Zinc</keyword>
<keyword evidence="9" id="KW-0378">Hydrolase</keyword>
<evidence type="ECO:0000256" key="10">
    <source>
        <dbReference type="ARBA" id="ARBA00022833"/>
    </source>
</evidence>
<evidence type="ECO:0000256" key="8">
    <source>
        <dbReference type="ARBA" id="ARBA00022759"/>
    </source>
</evidence>
<feature type="domain" description="Metallo-beta-lactamase" evidence="12">
    <location>
        <begin position="434"/>
        <end position="635"/>
    </location>
</feature>
<accession>A0A151Z554</accession>
<evidence type="ECO:0000256" key="5">
    <source>
        <dbReference type="ARBA" id="ARBA00022694"/>
    </source>
</evidence>
<sequence>MKAYVEVTGDNDDVPSSFYAFFDSERYLFDCGEGTQRFVHGRNGIVLSKVKTIFLTSLSWESIGGLIGFMLTHVEPHGNSLHLVGPKGLHQLLLASKDFQGIQNLKITETECLSEPTVIQETSSTVTAIPIVKHGQTDPTLITNLSKEMLICYIGSTVDIKGKFHPDKAIKLGVPKGKDFSRLANGESVVTSSGQTVTPQQVMDPAIPGTKFLIIRCPSKDYFQSLFENPAWIPYKKGELKFTVVFHVVTSEILATTEYQQFMRELSTSNSQCRNVIVNSENCEYYPSFAGSDRQVSQLQTLVPNLFNGSREERPVHPLPSGIVENDNVMPCTKITRIHLAPTNITGQLEIMTIDANEDNSLENGLEFLTTEKGKVIKKDLDEKISQIECLSPGMNVDRVEYPHVLFTGTSSAIPSKFRNVTGNYIGLKDNRGLLLDAGEGTFGQLFRYFGPTKIKDIIMGIDLIWVSHMHADHHLGIPRILQKQKVYSMRHSVIRPSTIVVGPPPLLKWLKGLSEICDLEYIPCEYEEPNEHLYESCINRLHIKSMTYVPVEHCAGAYGIVIDWTDGFRLTYSGDTRPCQELAKEGMNSNLLIHEATFEDDKLPDAKAKRHSTTGEALQIGRDMNAQFVYLTHFSSRYPRLPTTTTEQTNFGVAFDLLAISPYQYPFVQWSLKPIDMFFTHELEKKEQEKKEIAQQQIQQQTKQLNKFPNHNNNNNTKSETTQPLSEMELFLQQQQRENERLEKYYKKHRHVKKVFGTIYIDVIEKKFNIVIPPSKIIQCGDMNIDTTTTSTTATISNENTIEH</sequence>
<evidence type="ECO:0000256" key="7">
    <source>
        <dbReference type="ARBA" id="ARBA00022723"/>
    </source>
</evidence>
<dbReference type="Pfam" id="PF13691">
    <property type="entry name" value="Lactamase_B_4"/>
    <property type="match status" value="1"/>
</dbReference>
<evidence type="ECO:0000259" key="13">
    <source>
        <dbReference type="Pfam" id="PF13691"/>
    </source>
</evidence>
<evidence type="ECO:0000256" key="3">
    <source>
        <dbReference type="ARBA" id="ARBA00007823"/>
    </source>
</evidence>
<evidence type="ECO:0000313" key="14">
    <source>
        <dbReference type="EMBL" id="KYQ89103.1"/>
    </source>
</evidence>
<dbReference type="OMA" id="TLFRDEM"/>
<comment type="similarity">
    <text evidence="3">Belongs to the RNase Z family.</text>
</comment>
<gene>
    <name evidence="14" type="ORF">DLAC_10335</name>
</gene>
<dbReference type="InterPro" id="IPR027794">
    <property type="entry name" value="tRNase_Z_dom"/>
</dbReference>
<dbReference type="GO" id="GO:1990180">
    <property type="term" value="P:mitochondrial tRNA 3'-end processing"/>
    <property type="evidence" value="ECO:0007669"/>
    <property type="project" value="TreeGrafter"/>
</dbReference>
<dbReference type="PANTHER" id="PTHR12553">
    <property type="entry name" value="ZINC PHOSPHODIESTERASE ELAC PROTEIN 2"/>
    <property type="match status" value="1"/>
</dbReference>
<comment type="catalytic activity">
    <reaction evidence="1">
        <text>Endonucleolytic cleavage of RNA, removing extra 3' nucleotides from tRNA precursor, generating 3' termini of tRNAs. A 3'-hydroxy group is left at the tRNA terminus and a 5'-phosphoryl group is left at the trailer molecule.</text>
        <dbReference type="EC" id="3.1.26.11"/>
    </reaction>
</comment>
<feature type="compositionally biased region" description="Low complexity" evidence="11">
    <location>
        <begin position="695"/>
        <end position="717"/>
    </location>
</feature>
<comment type="cofactor">
    <cofactor evidence="2">
        <name>Zn(2+)</name>
        <dbReference type="ChEBI" id="CHEBI:29105"/>
    </cofactor>
</comment>
<organism evidence="14 15">
    <name type="scientific">Tieghemostelium lacteum</name>
    <name type="common">Slime mold</name>
    <name type="synonym">Dictyostelium lacteum</name>
    <dbReference type="NCBI Taxonomy" id="361077"/>
    <lineage>
        <taxon>Eukaryota</taxon>
        <taxon>Amoebozoa</taxon>
        <taxon>Evosea</taxon>
        <taxon>Eumycetozoa</taxon>
        <taxon>Dictyostelia</taxon>
        <taxon>Dictyosteliales</taxon>
        <taxon>Raperosteliaceae</taxon>
        <taxon>Tieghemostelium</taxon>
    </lineage>
</organism>
<dbReference type="OrthoDB" id="527344at2759"/>
<name>A0A151Z554_TIELA</name>
<comment type="caution">
    <text evidence="14">The sequence shown here is derived from an EMBL/GenBank/DDBJ whole genome shotgun (WGS) entry which is preliminary data.</text>
</comment>
<evidence type="ECO:0000256" key="9">
    <source>
        <dbReference type="ARBA" id="ARBA00022801"/>
    </source>
</evidence>
<dbReference type="Pfam" id="PF12706">
    <property type="entry name" value="Lactamase_B_2"/>
    <property type="match status" value="1"/>
</dbReference>
<evidence type="ECO:0000256" key="1">
    <source>
        <dbReference type="ARBA" id="ARBA00000402"/>
    </source>
</evidence>
<dbReference type="InterPro" id="IPR047151">
    <property type="entry name" value="RNZ2-like"/>
</dbReference>
<evidence type="ECO:0000256" key="6">
    <source>
        <dbReference type="ARBA" id="ARBA00022722"/>
    </source>
</evidence>
<reference evidence="14 15" key="1">
    <citation type="submission" date="2015-12" db="EMBL/GenBank/DDBJ databases">
        <title>Dictyostelia acquired genes for synthesis and detection of signals that induce cell-type specialization by lateral gene transfer from prokaryotes.</title>
        <authorList>
            <person name="Gloeckner G."/>
            <person name="Schaap P."/>
        </authorList>
    </citation>
    <scope>NUCLEOTIDE SEQUENCE [LARGE SCALE GENOMIC DNA]</scope>
    <source>
        <strain evidence="14 15">TK</strain>
    </source>
</reference>
<proteinExistence type="inferred from homology"/>
<dbReference type="STRING" id="361077.A0A151Z554"/>
<evidence type="ECO:0000256" key="2">
    <source>
        <dbReference type="ARBA" id="ARBA00001947"/>
    </source>
</evidence>
<dbReference type="SUPFAM" id="SSF56281">
    <property type="entry name" value="Metallo-hydrolase/oxidoreductase"/>
    <property type="match status" value="2"/>
</dbReference>
<dbReference type="Proteomes" id="UP000076078">
    <property type="component" value="Unassembled WGS sequence"/>
</dbReference>
<evidence type="ECO:0000259" key="12">
    <source>
        <dbReference type="Pfam" id="PF12706"/>
    </source>
</evidence>
<evidence type="ECO:0000313" key="15">
    <source>
        <dbReference type="Proteomes" id="UP000076078"/>
    </source>
</evidence>
<keyword evidence="8" id="KW-0255">Endonuclease</keyword>
<dbReference type="GO" id="GO:0042781">
    <property type="term" value="F:3'-tRNA processing endoribonuclease activity"/>
    <property type="evidence" value="ECO:0007669"/>
    <property type="project" value="UniProtKB-EC"/>
</dbReference>
<keyword evidence="15" id="KW-1185">Reference proteome</keyword>